<dbReference type="GO" id="GO:0051015">
    <property type="term" value="F:actin filament binding"/>
    <property type="evidence" value="ECO:0007669"/>
    <property type="project" value="TreeGrafter"/>
</dbReference>
<dbReference type="OrthoDB" id="3729465at2"/>
<keyword evidence="4" id="KW-1185">Reference proteome</keyword>
<dbReference type="RefSeq" id="WP_093089762.1">
    <property type="nucleotide sequence ID" value="NZ_FNBE01000029.1"/>
</dbReference>
<sequence>MATTDNRISIYQPSQEGLKFPVPPVFDRVEDERLHRKQRLAAACRMFADFGYSYGIAGHLTVRDPEHPELYWTNPFAVHFGQVRVSDLILVDHDGIVIEGRHAANRAGFVIHSAIHKHNPEIIASCHAHTVHGAAWAAMGRPLDPISQDVAIFLDDHVVIREEAGAIVVDDDAGDSVGAAFGDNKAAIHQNHGLFTAGRHSIDEAAWWFAALDHACRVQLLTENARTEPVHISHDAALHTAKHAGTPFMGWLQFQPIYDRLVAQQPGLLD</sequence>
<gene>
    <name evidence="3" type="ORF">SAMN05216377_12911</name>
</gene>
<dbReference type="GO" id="GO:0005856">
    <property type="term" value="C:cytoskeleton"/>
    <property type="evidence" value="ECO:0007669"/>
    <property type="project" value="TreeGrafter"/>
</dbReference>
<dbReference type="InterPro" id="IPR001303">
    <property type="entry name" value="Aldolase_II/adducin_N"/>
</dbReference>
<name>A0A1G8DWX9_PSEOR</name>
<evidence type="ECO:0000256" key="1">
    <source>
        <dbReference type="ARBA" id="ARBA00037961"/>
    </source>
</evidence>
<dbReference type="AlphaFoldDB" id="A0A1G8DWX9"/>
<dbReference type="InterPro" id="IPR051017">
    <property type="entry name" value="Aldolase-II_Adducin_sf"/>
</dbReference>
<dbReference type="SUPFAM" id="SSF53639">
    <property type="entry name" value="AraD/HMP-PK domain-like"/>
    <property type="match status" value="1"/>
</dbReference>
<dbReference type="STRING" id="366584.SAMN05216377_12911"/>
<organism evidence="3 4">
    <name type="scientific">Pseudonocardia oroxyli</name>
    <dbReference type="NCBI Taxonomy" id="366584"/>
    <lineage>
        <taxon>Bacteria</taxon>
        <taxon>Bacillati</taxon>
        <taxon>Actinomycetota</taxon>
        <taxon>Actinomycetes</taxon>
        <taxon>Pseudonocardiales</taxon>
        <taxon>Pseudonocardiaceae</taxon>
        <taxon>Pseudonocardia</taxon>
    </lineage>
</organism>
<feature type="domain" description="Class II aldolase/adducin N-terminal" evidence="2">
    <location>
        <begin position="38"/>
        <end position="220"/>
    </location>
</feature>
<proteinExistence type="inferred from homology"/>
<dbReference type="Proteomes" id="UP000198967">
    <property type="component" value="Unassembled WGS sequence"/>
</dbReference>
<protein>
    <submittedName>
        <fullName evidence="3">Ribulose-5-phosphate 4-epimerase/Fuculose-1-phosphate aldolase</fullName>
    </submittedName>
</protein>
<dbReference type="EMBL" id="FNBE01000029">
    <property type="protein sequence ID" value="SDH62232.1"/>
    <property type="molecule type" value="Genomic_DNA"/>
</dbReference>
<dbReference type="NCBIfam" id="NF004855">
    <property type="entry name" value="PRK06208.1"/>
    <property type="match status" value="1"/>
</dbReference>
<accession>A0A1G8DWX9</accession>
<evidence type="ECO:0000259" key="2">
    <source>
        <dbReference type="SMART" id="SM01007"/>
    </source>
</evidence>
<reference evidence="3 4" key="1">
    <citation type="submission" date="2016-10" db="EMBL/GenBank/DDBJ databases">
        <authorList>
            <person name="de Groot N.N."/>
        </authorList>
    </citation>
    <scope>NUCLEOTIDE SEQUENCE [LARGE SCALE GENOMIC DNA]</scope>
    <source>
        <strain evidence="3 4">CGMCC 4.3143</strain>
    </source>
</reference>
<evidence type="ECO:0000313" key="4">
    <source>
        <dbReference type="Proteomes" id="UP000198967"/>
    </source>
</evidence>
<dbReference type="PANTHER" id="PTHR10672:SF3">
    <property type="entry name" value="PROTEIN HU-LI TAI SHAO"/>
    <property type="match status" value="1"/>
</dbReference>
<evidence type="ECO:0000313" key="3">
    <source>
        <dbReference type="EMBL" id="SDH62232.1"/>
    </source>
</evidence>
<comment type="similarity">
    <text evidence="1">Belongs to the aldolase class II family.</text>
</comment>
<dbReference type="Gene3D" id="3.40.225.10">
    <property type="entry name" value="Class II aldolase/adducin N-terminal domain"/>
    <property type="match status" value="1"/>
</dbReference>
<dbReference type="FunFam" id="3.40.225.10:FF:000009">
    <property type="entry name" value="Class II aldolase/adducin N-terminal"/>
    <property type="match status" value="1"/>
</dbReference>
<dbReference type="InterPro" id="IPR036409">
    <property type="entry name" value="Aldolase_II/adducin_N_sf"/>
</dbReference>
<dbReference type="Pfam" id="PF00596">
    <property type="entry name" value="Aldolase_II"/>
    <property type="match status" value="1"/>
</dbReference>
<dbReference type="SMART" id="SM01007">
    <property type="entry name" value="Aldolase_II"/>
    <property type="match status" value="1"/>
</dbReference>
<dbReference type="PANTHER" id="PTHR10672">
    <property type="entry name" value="ADDUCIN"/>
    <property type="match status" value="1"/>
</dbReference>